<dbReference type="InterPro" id="IPR018219">
    <property type="entry name" value="Tpx_CS"/>
</dbReference>
<dbReference type="InterPro" id="IPR002065">
    <property type="entry name" value="TPX"/>
</dbReference>
<dbReference type="PANTHER" id="PTHR43110:SF1">
    <property type="entry name" value="THIOL PEROXIDASE"/>
    <property type="match status" value="1"/>
</dbReference>
<dbReference type="OrthoDB" id="9781543at2"/>
<dbReference type="PROSITE" id="PS01265">
    <property type="entry name" value="TPX"/>
    <property type="match status" value="1"/>
</dbReference>
<dbReference type="EMBL" id="REFW01000001">
    <property type="protein sequence ID" value="RMB61121.1"/>
    <property type="molecule type" value="Genomic_DNA"/>
</dbReference>
<dbReference type="AlphaFoldDB" id="A0A3M0G7X4"/>
<comment type="catalytic activity">
    <reaction evidence="6">
        <text>a hydroperoxide + [thioredoxin]-dithiol = an alcohol + [thioredoxin]-disulfide + H2O</text>
        <dbReference type="Rhea" id="RHEA:62620"/>
        <dbReference type="Rhea" id="RHEA-COMP:10698"/>
        <dbReference type="Rhea" id="RHEA-COMP:10700"/>
        <dbReference type="ChEBI" id="CHEBI:15377"/>
        <dbReference type="ChEBI" id="CHEBI:29950"/>
        <dbReference type="ChEBI" id="CHEBI:30879"/>
        <dbReference type="ChEBI" id="CHEBI:35924"/>
        <dbReference type="ChEBI" id="CHEBI:50058"/>
        <dbReference type="EC" id="1.11.1.24"/>
    </reaction>
</comment>
<dbReference type="NCBIfam" id="NF001808">
    <property type="entry name" value="PRK00522.1"/>
    <property type="match status" value="1"/>
</dbReference>
<dbReference type="RefSeq" id="WP_121899669.1">
    <property type="nucleotide sequence ID" value="NZ_REFW01000001.1"/>
</dbReference>
<name>A0A3M0G7X4_9ACTN</name>
<proteinExistence type="inferred from homology"/>
<evidence type="ECO:0000256" key="5">
    <source>
        <dbReference type="ARBA" id="ARBA00023284"/>
    </source>
</evidence>
<dbReference type="Gene3D" id="3.40.30.10">
    <property type="entry name" value="Glutaredoxin"/>
    <property type="match status" value="1"/>
</dbReference>
<feature type="disulfide bond" description="Redox-active" evidence="6">
    <location>
        <begin position="60"/>
        <end position="94"/>
    </location>
</feature>
<dbReference type="InterPro" id="IPR013766">
    <property type="entry name" value="Thioredoxin_domain"/>
</dbReference>
<organism evidence="8 9">
    <name type="scientific">Tessaracoccus antarcticus</name>
    <dbReference type="NCBI Taxonomy" id="2479848"/>
    <lineage>
        <taxon>Bacteria</taxon>
        <taxon>Bacillati</taxon>
        <taxon>Actinomycetota</taxon>
        <taxon>Actinomycetes</taxon>
        <taxon>Propionibacteriales</taxon>
        <taxon>Propionibacteriaceae</taxon>
        <taxon>Tessaracoccus</taxon>
    </lineage>
</organism>
<evidence type="ECO:0000256" key="4">
    <source>
        <dbReference type="ARBA" id="ARBA00023157"/>
    </source>
</evidence>
<accession>A0A3M0G7X4</accession>
<dbReference type="Proteomes" id="UP000275256">
    <property type="component" value="Unassembled WGS sequence"/>
</dbReference>
<evidence type="ECO:0000313" key="8">
    <source>
        <dbReference type="EMBL" id="RMB61121.1"/>
    </source>
</evidence>
<evidence type="ECO:0000256" key="3">
    <source>
        <dbReference type="ARBA" id="ARBA00023002"/>
    </source>
</evidence>
<evidence type="ECO:0000256" key="6">
    <source>
        <dbReference type="HAMAP-Rule" id="MF_00269"/>
    </source>
</evidence>
<feature type="active site" description="Cysteine sulfenic acid (-SOH) intermediate" evidence="6">
    <location>
        <position position="60"/>
    </location>
</feature>
<dbReference type="EC" id="1.11.1.24" evidence="6"/>
<comment type="function">
    <text evidence="6">Thiol-specific peroxidase that catalyzes the reduction of hydrogen peroxide and organic hydroperoxides to water and alcohols, respectively. Plays a role in cell protection against oxidative stress by detoxifying peroxides.</text>
</comment>
<dbReference type="SUPFAM" id="SSF52833">
    <property type="entry name" value="Thioredoxin-like"/>
    <property type="match status" value="1"/>
</dbReference>
<dbReference type="CDD" id="cd03014">
    <property type="entry name" value="PRX_Atyp2cys"/>
    <property type="match status" value="1"/>
</dbReference>
<keyword evidence="1 6" id="KW-0575">Peroxidase</keyword>
<evidence type="ECO:0000256" key="2">
    <source>
        <dbReference type="ARBA" id="ARBA00022862"/>
    </source>
</evidence>
<keyword evidence="9" id="KW-1185">Reference proteome</keyword>
<keyword evidence="2 6" id="KW-0049">Antioxidant</keyword>
<evidence type="ECO:0000259" key="7">
    <source>
        <dbReference type="PROSITE" id="PS51352"/>
    </source>
</evidence>
<dbReference type="Pfam" id="PF08534">
    <property type="entry name" value="Redoxin"/>
    <property type="match status" value="1"/>
</dbReference>
<gene>
    <name evidence="6" type="primary">tpx</name>
    <name evidence="8" type="ORF">EAX62_00070</name>
</gene>
<keyword evidence="4 6" id="KW-1015">Disulfide bond</keyword>
<reference evidence="8 9" key="1">
    <citation type="submission" date="2018-10" db="EMBL/GenBank/DDBJ databases">
        <title>Tessaracoccus antarcticuss sp. nov., isolated from sediment.</title>
        <authorList>
            <person name="Zhou L.Y."/>
            <person name="Du Z.J."/>
        </authorList>
    </citation>
    <scope>NUCLEOTIDE SEQUENCE [LARGE SCALE GENOMIC DNA]</scope>
    <source>
        <strain evidence="8 9">JDX10</strain>
    </source>
</reference>
<sequence length="165" mass="17528">MTDITFKGSPVSTQGDLPDVGSRALDFALVGTDLQPVKLSDLKGRKVVLNIFPSLDTGVCATSVRTFNEKAAGLENATVLCISRDLPFAQARFCGAEGIENVITASDFRTTLGEDYGVTMIDGPLEGLLSRAVIVIDENGIVTYTQQVPEITTEPDYDAALAALN</sequence>
<evidence type="ECO:0000313" key="9">
    <source>
        <dbReference type="Proteomes" id="UP000275256"/>
    </source>
</evidence>
<keyword evidence="5 6" id="KW-0676">Redox-active center</keyword>
<dbReference type="InterPro" id="IPR013740">
    <property type="entry name" value="Redoxin"/>
</dbReference>
<comment type="similarity">
    <text evidence="6">Belongs to the peroxiredoxin family. Tpx subfamily.</text>
</comment>
<dbReference type="InterPro" id="IPR036249">
    <property type="entry name" value="Thioredoxin-like_sf"/>
</dbReference>
<evidence type="ECO:0000256" key="1">
    <source>
        <dbReference type="ARBA" id="ARBA00022559"/>
    </source>
</evidence>
<comment type="miscellaneous">
    <text evidence="6">The active site is a conserved redox-active cysteine residue, the peroxidatic cysteine (C(P)), which makes the nucleophilic attack on the peroxide substrate. The peroxide oxidizes the C(P)-SH to cysteine sulfenic acid (C(P)-SOH), which then reacts with another cysteine residue, the resolving cysteine (C(R)), to form a disulfide bridge. The disulfide is subsequently reduced by an appropriate electron donor to complete the catalytic cycle. In this atypical 2-Cys peroxiredoxin, C(R) is present in the same subunit to form an intramolecular disulfide. The disulfide is subsequently reduced by thioredoxin.</text>
</comment>
<dbReference type="InterPro" id="IPR050455">
    <property type="entry name" value="Tpx_Peroxidase_subfamily"/>
</dbReference>
<protein>
    <recommendedName>
        <fullName evidence="6">Thiol peroxidase</fullName>
        <shortName evidence="6">Tpx</shortName>
        <ecNumber evidence="6">1.11.1.24</ecNumber>
    </recommendedName>
    <alternativeName>
        <fullName evidence="6">Peroxiredoxin tpx</fullName>
        <shortName evidence="6">Prx</shortName>
    </alternativeName>
    <alternativeName>
        <fullName evidence="6">Thioredoxin peroxidase</fullName>
    </alternativeName>
    <alternativeName>
        <fullName evidence="6">Thioredoxin-dependent peroxiredoxin</fullName>
    </alternativeName>
</protein>
<comment type="caution">
    <text evidence="8">The sequence shown here is derived from an EMBL/GenBank/DDBJ whole genome shotgun (WGS) entry which is preliminary data.</text>
</comment>
<feature type="domain" description="Thioredoxin" evidence="7">
    <location>
        <begin position="18"/>
        <end position="165"/>
    </location>
</feature>
<comment type="subunit">
    <text evidence="6">Homodimer.</text>
</comment>
<dbReference type="GO" id="GO:0008379">
    <property type="term" value="F:thioredoxin peroxidase activity"/>
    <property type="evidence" value="ECO:0007669"/>
    <property type="project" value="UniProtKB-UniRule"/>
</dbReference>
<keyword evidence="3 6" id="KW-0560">Oxidoreductase</keyword>
<dbReference type="PROSITE" id="PS51352">
    <property type="entry name" value="THIOREDOXIN_2"/>
    <property type="match status" value="1"/>
</dbReference>
<dbReference type="PANTHER" id="PTHR43110">
    <property type="entry name" value="THIOL PEROXIDASE"/>
    <property type="match status" value="1"/>
</dbReference>
<dbReference type="HAMAP" id="MF_00269">
    <property type="entry name" value="Tpx"/>
    <property type="match status" value="1"/>
</dbReference>